<organism evidence="1 2">
    <name type="scientific">Virgisporangium ochraceum</name>
    <dbReference type="NCBI Taxonomy" id="65505"/>
    <lineage>
        <taxon>Bacteria</taxon>
        <taxon>Bacillati</taxon>
        <taxon>Actinomycetota</taxon>
        <taxon>Actinomycetes</taxon>
        <taxon>Micromonosporales</taxon>
        <taxon>Micromonosporaceae</taxon>
        <taxon>Virgisporangium</taxon>
    </lineage>
</organism>
<gene>
    <name evidence="1" type="ORF">Voc01_042530</name>
</gene>
<accession>A0A8J3ZXT2</accession>
<evidence type="ECO:0000313" key="2">
    <source>
        <dbReference type="Proteomes" id="UP000635606"/>
    </source>
</evidence>
<reference evidence="1" key="1">
    <citation type="submission" date="2021-01" db="EMBL/GenBank/DDBJ databases">
        <title>Whole genome shotgun sequence of Virgisporangium ochraceum NBRC 16418.</title>
        <authorList>
            <person name="Komaki H."/>
            <person name="Tamura T."/>
        </authorList>
    </citation>
    <scope>NUCLEOTIDE SEQUENCE</scope>
    <source>
        <strain evidence="1">NBRC 16418</strain>
    </source>
</reference>
<dbReference type="AlphaFoldDB" id="A0A8J3ZXT2"/>
<sequence>MTFDTVALCRDEPDAPAILGALVAAASDLKVGTVEDAGLIQLFDPADGRLVLTVETSRLVQVPGEAERLLGVPVDGPVWWVESRAPHDDPRAADVARRFTAELVAITGGHTWAGR</sequence>
<evidence type="ECO:0000313" key="1">
    <source>
        <dbReference type="EMBL" id="GIJ69336.1"/>
    </source>
</evidence>
<dbReference type="EMBL" id="BOPH01000061">
    <property type="protein sequence ID" value="GIJ69336.1"/>
    <property type="molecule type" value="Genomic_DNA"/>
</dbReference>
<keyword evidence="2" id="KW-1185">Reference proteome</keyword>
<dbReference type="Proteomes" id="UP000635606">
    <property type="component" value="Unassembled WGS sequence"/>
</dbReference>
<comment type="caution">
    <text evidence="1">The sequence shown here is derived from an EMBL/GenBank/DDBJ whole genome shotgun (WGS) entry which is preliminary data.</text>
</comment>
<dbReference type="RefSeq" id="WP_203929266.1">
    <property type="nucleotide sequence ID" value="NZ_BOPH01000061.1"/>
</dbReference>
<protein>
    <submittedName>
        <fullName evidence="1">Uncharacterized protein</fullName>
    </submittedName>
</protein>
<proteinExistence type="predicted"/>
<name>A0A8J3ZXT2_9ACTN</name>